<keyword evidence="5 9" id="KW-0472">Membrane</keyword>
<feature type="transmembrane region" description="Helical" evidence="9">
    <location>
        <begin position="456"/>
        <end position="475"/>
    </location>
</feature>
<dbReference type="SUPFAM" id="SSF103473">
    <property type="entry name" value="MFS general substrate transporter"/>
    <property type="match status" value="1"/>
</dbReference>
<feature type="transmembrane region" description="Helical" evidence="9">
    <location>
        <begin position="385"/>
        <end position="407"/>
    </location>
</feature>
<dbReference type="PANTHER" id="PTHR48021">
    <property type="match status" value="1"/>
</dbReference>
<evidence type="ECO:0000256" key="9">
    <source>
        <dbReference type="SAM" id="Phobius"/>
    </source>
</evidence>
<sequence length="538" mass="58515">MAPTHGQEEIEGRYKEYAYSPVPASSTSAVYDSTTLAKYPVDIGAGSPKYRTYGVYEKCRVAEMTEKGSTLLQYVAAAAANLCCVSAGAMLGWTSSVIPLLKNNDTISIEYNPLGQQITNEEDSWISSLVSIGAIIGSFVAGYLAERYGRKTTLLSAVVPFLIGWILIGTAKVVIQLCVARVVLGFALAFAFTVVPMYCGEIAEISVRGALGSFLQLFVTIGLLYSYSIGPYVSYLVFCVLCAIVPVVFVGCFIMMPESPYQLLKIGKKQEALESLARLRSKTIASVQKEADEMQASIDEAFKNEAKLSDLWKVKANLKALMFTCVLVAFQQASGINVVLFNMGAIFIAAKSSLDSSLATIIVGTVQVITSGITPLVVDRLGRKILLIFSGVGEIVSLLALGIYLYLDSQKADVESIRFLPIVSLVIFIATYCVGWGPLPWTVMGEMFASNVKSKASGITVSICWLVSFFITKFANDLQEKFGNYMLFWLFAVFCVASVIFTILVLPETKGKSLQQIQNELNGVHHSEIPEFGDVSKH</sequence>
<evidence type="ECO:0000256" key="1">
    <source>
        <dbReference type="ARBA" id="ARBA00004651"/>
    </source>
</evidence>
<dbReference type="OrthoDB" id="4142200at2759"/>
<dbReference type="InterPro" id="IPR044775">
    <property type="entry name" value="MFS_ERD6/Tret1-like"/>
</dbReference>
<evidence type="ECO:0000256" key="4">
    <source>
        <dbReference type="ARBA" id="ARBA00022989"/>
    </source>
</evidence>
<dbReference type="GO" id="GO:0005886">
    <property type="term" value="C:plasma membrane"/>
    <property type="evidence" value="ECO:0007669"/>
    <property type="project" value="UniProtKB-SubCell"/>
</dbReference>
<dbReference type="InterPro" id="IPR036259">
    <property type="entry name" value="MFS_trans_sf"/>
</dbReference>
<evidence type="ECO:0000256" key="2">
    <source>
        <dbReference type="ARBA" id="ARBA00022475"/>
    </source>
</evidence>
<reference evidence="11 12" key="1">
    <citation type="submission" date="2014-07" db="EMBL/GenBank/DDBJ databases">
        <title>Genomic and transcriptomic analysis on Apis cerana provide comprehensive insights into honey bee biology.</title>
        <authorList>
            <person name="Diao Q."/>
            <person name="Sun L."/>
            <person name="Zheng H."/>
            <person name="Zheng H."/>
            <person name="Xu S."/>
            <person name="Wang S."/>
            <person name="Zeng Z."/>
            <person name="Hu F."/>
            <person name="Su S."/>
            <person name="Wu J."/>
        </authorList>
    </citation>
    <scope>NUCLEOTIDE SEQUENCE [LARGE SCALE GENOMIC DNA]</scope>
    <source>
        <tissue evidence="11">Pupae without intestine</tissue>
    </source>
</reference>
<feature type="transmembrane region" description="Helical" evidence="9">
    <location>
        <begin position="419"/>
        <end position="444"/>
    </location>
</feature>
<dbReference type="PRINTS" id="PR00171">
    <property type="entry name" value="SUGRTRNSPORT"/>
</dbReference>
<dbReference type="GO" id="GO:0051119">
    <property type="term" value="F:sugar transmembrane transporter activity"/>
    <property type="evidence" value="ECO:0007669"/>
    <property type="project" value="InterPro"/>
</dbReference>
<dbReference type="InterPro" id="IPR050549">
    <property type="entry name" value="MFS_Trehalose_Transporter"/>
</dbReference>
<dbReference type="InterPro" id="IPR005828">
    <property type="entry name" value="MFS_sugar_transport-like"/>
</dbReference>
<keyword evidence="8" id="KW-0813">Transport</keyword>
<dbReference type="CDD" id="cd17358">
    <property type="entry name" value="MFS_GLUT6_8_Class3_like"/>
    <property type="match status" value="1"/>
</dbReference>
<gene>
    <name evidence="11" type="ORF">APICC_08409</name>
</gene>
<dbReference type="STRING" id="94128.A0A2A3E9H1"/>
<dbReference type="InterPro" id="IPR005829">
    <property type="entry name" value="Sugar_transporter_CS"/>
</dbReference>
<name>A0A2A3E9H1_APICC</name>
<dbReference type="NCBIfam" id="TIGR00879">
    <property type="entry name" value="SP"/>
    <property type="match status" value="1"/>
</dbReference>
<dbReference type="PROSITE" id="PS00216">
    <property type="entry name" value="SUGAR_TRANSPORT_1"/>
    <property type="match status" value="1"/>
</dbReference>
<feature type="transmembrane region" description="Helical" evidence="9">
    <location>
        <begin position="321"/>
        <end position="350"/>
    </location>
</feature>
<evidence type="ECO:0000256" key="3">
    <source>
        <dbReference type="ARBA" id="ARBA00022692"/>
    </source>
</evidence>
<evidence type="ECO:0000256" key="6">
    <source>
        <dbReference type="ARBA" id="ARBA00023180"/>
    </source>
</evidence>
<feature type="transmembrane region" description="Helical" evidence="9">
    <location>
        <begin position="71"/>
        <end position="93"/>
    </location>
</feature>
<accession>A0A2A3E9H1</accession>
<feature type="transmembrane region" description="Helical" evidence="9">
    <location>
        <begin position="233"/>
        <end position="256"/>
    </location>
</feature>
<feature type="domain" description="Major facilitator superfamily (MFS) profile" evidence="10">
    <location>
        <begin position="72"/>
        <end position="510"/>
    </location>
</feature>
<feature type="transmembrane region" description="Helical" evidence="9">
    <location>
        <begin position="174"/>
        <end position="195"/>
    </location>
</feature>
<feature type="transmembrane region" description="Helical" evidence="9">
    <location>
        <begin position="487"/>
        <end position="506"/>
    </location>
</feature>
<feature type="transmembrane region" description="Helical" evidence="9">
    <location>
        <begin position="152"/>
        <end position="168"/>
    </location>
</feature>
<dbReference type="AlphaFoldDB" id="A0A2A3E9H1"/>
<dbReference type="PROSITE" id="PS50850">
    <property type="entry name" value="MFS"/>
    <property type="match status" value="1"/>
</dbReference>
<dbReference type="InterPro" id="IPR003663">
    <property type="entry name" value="Sugar/inositol_transpt"/>
</dbReference>
<feature type="transmembrane region" description="Helical" evidence="9">
    <location>
        <begin position="207"/>
        <end position="227"/>
    </location>
</feature>
<organism evidence="11 12">
    <name type="scientific">Apis cerana cerana</name>
    <name type="common">Oriental honeybee</name>
    <dbReference type="NCBI Taxonomy" id="94128"/>
    <lineage>
        <taxon>Eukaryota</taxon>
        <taxon>Metazoa</taxon>
        <taxon>Ecdysozoa</taxon>
        <taxon>Arthropoda</taxon>
        <taxon>Hexapoda</taxon>
        <taxon>Insecta</taxon>
        <taxon>Pterygota</taxon>
        <taxon>Neoptera</taxon>
        <taxon>Endopterygota</taxon>
        <taxon>Hymenoptera</taxon>
        <taxon>Apocrita</taxon>
        <taxon>Aculeata</taxon>
        <taxon>Apoidea</taxon>
        <taxon>Anthophila</taxon>
        <taxon>Apidae</taxon>
        <taxon>Apis</taxon>
    </lineage>
</organism>
<comment type="subcellular location">
    <subcellularLocation>
        <location evidence="1">Cell membrane</location>
        <topology evidence="1">Multi-pass membrane protein</topology>
    </subcellularLocation>
</comment>
<keyword evidence="11" id="KW-0762">Sugar transport</keyword>
<dbReference type="EMBL" id="KZ288338">
    <property type="protein sequence ID" value="PBC27839.1"/>
    <property type="molecule type" value="Genomic_DNA"/>
</dbReference>
<evidence type="ECO:0000256" key="7">
    <source>
        <dbReference type="ARBA" id="ARBA00024348"/>
    </source>
</evidence>
<protein>
    <submittedName>
        <fullName evidence="11">Solute carrier family 2, facilitated glucose transporter member</fullName>
    </submittedName>
</protein>
<evidence type="ECO:0000259" key="10">
    <source>
        <dbReference type="PROSITE" id="PS50850"/>
    </source>
</evidence>
<dbReference type="PANTHER" id="PTHR48021:SF47">
    <property type="entry name" value="GH17672P"/>
    <property type="match status" value="1"/>
</dbReference>
<feature type="transmembrane region" description="Helical" evidence="9">
    <location>
        <begin position="125"/>
        <end position="145"/>
    </location>
</feature>
<keyword evidence="12" id="KW-1185">Reference proteome</keyword>
<dbReference type="FunFam" id="1.20.1250.20:FF:000055">
    <property type="entry name" value="Facilitated trehalose transporter Tret1-2 homolog"/>
    <property type="match status" value="1"/>
</dbReference>
<evidence type="ECO:0000256" key="8">
    <source>
        <dbReference type="RuleBase" id="RU003346"/>
    </source>
</evidence>
<evidence type="ECO:0000313" key="11">
    <source>
        <dbReference type="EMBL" id="PBC27839.1"/>
    </source>
</evidence>
<evidence type="ECO:0000313" key="12">
    <source>
        <dbReference type="Proteomes" id="UP000242457"/>
    </source>
</evidence>
<proteinExistence type="inferred from homology"/>
<dbReference type="InterPro" id="IPR020846">
    <property type="entry name" value="MFS_dom"/>
</dbReference>
<keyword evidence="6" id="KW-0325">Glycoprotein</keyword>
<feature type="transmembrane region" description="Helical" evidence="9">
    <location>
        <begin position="356"/>
        <end position="378"/>
    </location>
</feature>
<comment type="similarity">
    <text evidence="7">Belongs to the major facilitator superfamily. Sugar transporter (TC 2.A.1.1) family. Trehalose transporter subfamily.</text>
</comment>
<dbReference type="Gene3D" id="1.20.1250.20">
    <property type="entry name" value="MFS general substrate transporter like domains"/>
    <property type="match status" value="1"/>
</dbReference>
<evidence type="ECO:0000256" key="5">
    <source>
        <dbReference type="ARBA" id="ARBA00023136"/>
    </source>
</evidence>
<keyword evidence="4 9" id="KW-1133">Transmembrane helix</keyword>
<keyword evidence="2" id="KW-1003">Cell membrane</keyword>
<dbReference type="Pfam" id="PF00083">
    <property type="entry name" value="Sugar_tr"/>
    <property type="match status" value="1"/>
</dbReference>
<dbReference type="Proteomes" id="UP000242457">
    <property type="component" value="Unassembled WGS sequence"/>
</dbReference>
<keyword evidence="3 9" id="KW-0812">Transmembrane</keyword>